<protein>
    <submittedName>
        <fullName evidence="1">Uncharacterized protein</fullName>
    </submittedName>
</protein>
<sequence>MVPMRLATATRDTVRLSPLRSLGAVSGGASGLTLSDMSGSLLLGLRPRMPVIRTTVGTWCQQGAAWPKPAHADVPFCGTREAAAPWALRRSADRGRGPLLSDLCLEWCCVFR</sequence>
<keyword evidence="2" id="KW-1185">Reference proteome</keyword>
<name>A0ABN5VFN7_9ACTN</name>
<gene>
    <name evidence="1" type="ORF">SGFS_032080</name>
</gene>
<reference evidence="1 2" key="1">
    <citation type="journal article" date="2010" name="ChemBioChem">
        <title>Cloning and characterization of the biosynthetic gene cluster of 16-membered macrolide antibiotic FD-891: involvement of a dual functional cytochrome P450 monooxygenase catalyzing epoxidation and hydroxylation.</title>
        <authorList>
            <person name="Kudo F."/>
            <person name="Motegi A."/>
            <person name="Mizoue K."/>
            <person name="Eguchi T."/>
        </authorList>
    </citation>
    <scope>NUCLEOTIDE SEQUENCE [LARGE SCALE GENOMIC DNA]</scope>
    <source>
        <strain evidence="1 2">A-8890</strain>
    </source>
</reference>
<organism evidence="1 2">
    <name type="scientific">Streptomyces graminofaciens</name>
    <dbReference type="NCBI Taxonomy" id="68212"/>
    <lineage>
        <taxon>Bacteria</taxon>
        <taxon>Bacillati</taxon>
        <taxon>Actinomycetota</taxon>
        <taxon>Actinomycetes</taxon>
        <taxon>Kitasatosporales</taxon>
        <taxon>Streptomycetaceae</taxon>
        <taxon>Streptomyces</taxon>
    </lineage>
</organism>
<evidence type="ECO:0000313" key="2">
    <source>
        <dbReference type="Proteomes" id="UP001321542"/>
    </source>
</evidence>
<dbReference type="Proteomes" id="UP001321542">
    <property type="component" value="Chromosome"/>
</dbReference>
<reference evidence="1 2" key="2">
    <citation type="journal article" date="2023" name="ChemBioChem">
        <title>Acyltransferase Domain Exchange between Two Independent Type I Polyketide Synthases in the Same Producer Strain of Macrolide Antibiotics.</title>
        <authorList>
            <person name="Kudo F."/>
            <person name="Kishikawa K."/>
            <person name="Tsuboi K."/>
            <person name="Kido T."/>
            <person name="Usui T."/>
            <person name="Hashimoto J."/>
            <person name="Shin-Ya K."/>
            <person name="Miyanaga A."/>
            <person name="Eguchi T."/>
        </authorList>
    </citation>
    <scope>NUCLEOTIDE SEQUENCE [LARGE SCALE GENOMIC DNA]</scope>
    <source>
        <strain evidence="1 2">A-8890</strain>
    </source>
</reference>
<proteinExistence type="predicted"/>
<evidence type="ECO:0000313" key="1">
    <source>
        <dbReference type="EMBL" id="BBC31914.1"/>
    </source>
</evidence>
<dbReference type="EMBL" id="AP018448">
    <property type="protein sequence ID" value="BBC31914.1"/>
    <property type="molecule type" value="Genomic_DNA"/>
</dbReference>
<accession>A0ABN5VFN7</accession>